<gene>
    <name evidence="1" type="ORF">UX05_C0001G0035</name>
</gene>
<sequence>MKTWYIPLLLIIAAGSFVMGASYNFDFSVSRKPFLSRFFSLKPTPAPATPVVDQNQVLPEAGVVLPVVWKDLGFQLTKLGVINRTKFDEIYAQRGGLGADAKLLESADNTSIRITPQNSNLILNLLWAFGLANKNSALDAGPMVDKQYGGAGNFASTGGWTLAKGDAMAYYSKYKLVPLTAEQDALVASVAKNIYRPCCDNSTYFPDCNHGMAMLGLLQLLAANNVSESEMYKIALQVNAYWFPDTYLTLAKYFATQNIAWDKVDAKEVLGAAYSSASGYRQILSQVQPASGSGGGGCGV</sequence>
<evidence type="ECO:0000313" key="2">
    <source>
        <dbReference type="Proteomes" id="UP000034264"/>
    </source>
</evidence>
<name>A0A0G1M566_9BACT</name>
<comment type="caution">
    <text evidence="1">The sequence shown here is derived from an EMBL/GenBank/DDBJ whole genome shotgun (WGS) entry which is preliminary data.</text>
</comment>
<accession>A0A0G1M566</accession>
<dbReference type="Proteomes" id="UP000034264">
    <property type="component" value="Unassembled WGS sequence"/>
</dbReference>
<proteinExistence type="predicted"/>
<reference evidence="1 2" key="1">
    <citation type="journal article" date="2015" name="Nature">
        <title>rRNA introns, odd ribosomes, and small enigmatic genomes across a large radiation of phyla.</title>
        <authorList>
            <person name="Brown C.T."/>
            <person name="Hug L.A."/>
            <person name="Thomas B.C."/>
            <person name="Sharon I."/>
            <person name="Castelle C.J."/>
            <person name="Singh A."/>
            <person name="Wilkins M.J."/>
            <person name="Williams K.H."/>
            <person name="Banfield J.F."/>
        </authorList>
    </citation>
    <scope>NUCLEOTIDE SEQUENCE [LARGE SCALE GENOMIC DNA]</scope>
</reference>
<organism evidence="1 2">
    <name type="scientific">Candidatus Amesbacteria bacterium GW2011_GWC2_45_19</name>
    <dbReference type="NCBI Taxonomy" id="1618366"/>
    <lineage>
        <taxon>Bacteria</taxon>
        <taxon>Candidatus Amesiibacteriota</taxon>
    </lineage>
</organism>
<dbReference type="AlphaFoldDB" id="A0A0G1M566"/>
<protein>
    <submittedName>
        <fullName evidence="1">Uncharacterized protein</fullName>
    </submittedName>
</protein>
<dbReference type="EMBL" id="LCKS01000001">
    <property type="protein sequence ID" value="KKU03406.1"/>
    <property type="molecule type" value="Genomic_DNA"/>
</dbReference>
<evidence type="ECO:0000313" key="1">
    <source>
        <dbReference type="EMBL" id="KKU03406.1"/>
    </source>
</evidence>